<reference evidence="1 2" key="1">
    <citation type="submission" date="2020-01" db="EMBL/GenBank/DDBJ databases">
        <title>Genetics and antimicrobial susceptibilities of Nocardia species isolated from the soil; a comparison with species isolated from humans.</title>
        <authorList>
            <person name="Carrasco G."/>
            <person name="Monzon S."/>
            <person name="Sansegundo M."/>
            <person name="Garcia E."/>
            <person name="Garrido N."/>
            <person name="Medina M.J."/>
            <person name="Villalon P."/>
            <person name="Ramirez-Arocha A.C."/>
            <person name="Jimenez P."/>
            <person name="Cuesta I."/>
            <person name="Valdezate S."/>
        </authorList>
    </citation>
    <scope>NUCLEOTIDE SEQUENCE [LARGE SCALE GENOMIC DNA]</scope>
    <source>
        <strain evidence="1 2">CNM20110626</strain>
    </source>
</reference>
<dbReference type="EMBL" id="JAAGVB010000308">
    <property type="protein sequence ID" value="NEW37018.1"/>
    <property type="molecule type" value="Genomic_DNA"/>
</dbReference>
<protein>
    <submittedName>
        <fullName evidence="1">Uncharacterized protein</fullName>
    </submittedName>
</protein>
<feature type="non-terminal residue" evidence="1">
    <location>
        <position position="109"/>
    </location>
</feature>
<name>A0A6P1CWP5_9NOCA</name>
<dbReference type="RefSeq" id="WP_163848603.1">
    <property type="nucleotide sequence ID" value="NZ_JAAGVB010000308.1"/>
</dbReference>
<dbReference type="Proteomes" id="UP000471166">
    <property type="component" value="Unassembled WGS sequence"/>
</dbReference>
<evidence type="ECO:0000313" key="2">
    <source>
        <dbReference type="Proteomes" id="UP000471166"/>
    </source>
</evidence>
<proteinExistence type="predicted"/>
<dbReference type="AlphaFoldDB" id="A0A6P1CWP5"/>
<sequence>MVNIRYAAQRCGFDSAVVDRIIAIAREIFYAERSGSALVNAIEAQLGSAVASALLPDKKMRREHDVKKLDALTALRRAHFSDTSARWPEIRHSRVAGIRPWRRADPNRS</sequence>
<gene>
    <name evidence="1" type="ORF">GV791_31370</name>
</gene>
<comment type="caution">
    <text evidence="1">The sequence shown here is derived from an EMBL/GenBank/DDBJ whole genome shotgun (WGS) entry which is preliminary data.</text>
</comment>
<organism evidence="1 2">
    <name type="scientific">Nocardia cyriacigeorgica</name>
    <dbReference type="NCBI Taxonomy" id="135487"/>
    <lineage>
        <taxon>Bacteria</taxon>
        <taxon>Bacillati</taxon>
        <taxon>Actinomycetota</taxon>
        <taxon>Actinomycetes</taxon>
        <taxon>Mycobacteriales</taxon>
        <taxon>Nocardiaceae</taxon>
        <taxon>Nocardia</taxon>
    </lineage>
</organism>
<accession>A0A6P1CWP5</accession>
<evidence type="ECO:0000313" key="1">
    <source>
        <dbReference type="EMBL" id="NEW37018.1"/>
    </source>
</evidence>